<dbReference type="EMBL" id="GGEC01050687">
    <property type="protein sequence ID" value="MBX31171.1"/>
    <property type="molecule type" value="Transcribed_RNA"/>
</dbReference>
<reference evidence="1" key="1">
    <citation type="submission" date="2018-02" db="EMBL/GenBank/DDBJ databases">
        <title>Rhizophora mucronata_Transcriptome.</title>
        <authorList>
            <person name="Meera S.P."/>
            <person name="Sreeshan A."/>
            <person name="Augustine A."/>
        </authorList>
    </citation>
    <scope>NUCLEOTIDE SEQUENCE</scope>
    <source>
        <tissue evidence="1">Leaf</tissue>
    </source>
</reference>
<evidence type="ECO:0000313" key="1">
    <source>
        <dbReference type="EMBL" id="MBX31171.1"/>
    </source>
</evidence>
<proteinExistence type="predicted"/>
<accession>A0A2P2MLQ2</accession>
<dbReference type="AlphaFoldDB" id="A0A2P2MLQ2"/>
<name>A0A2P2MLQ2_RHIMU</name>
<protein>
    <submittedName>
        <fullName evidence="1">Uncharacterized protein</fullName>
    </submittedName>
</protein>
<organism evidence="1">
    <name type="scientific">Rhizophora mucronata</name>
    <name type="common">Asiatic mangrove</name>
    <dbReference type="NCBI Taxonomy" id="61149"/>
    <lineage>
        <taxon>Eukaryota</taxon>
        <taxon>Viridiplantae</taxon>
        <taxon>Streptophyta</taxon>
        <taxon>Embryophyta</taxon>
        <taxon>Tracheophyta</taxon>
        <taxon>Spermatophyta</taxon>
        <taxon>Magnoliopsida</taxon>
        <taxon>eudicotyledons</taxon>
        <taxon>Gunneridae</taxon>
        <taxon>Pentapetalae</taxon>
        <taxon>rosids</taxon>
        <taxon>fabids</taxon>
        <taxon>Malpighiales</taxon>
        <taxon>Rhizophoraceae</taxon>
        <taxon>Rhizophora</taxon>
    </lineage>
</organism>
<sequence>MYIKIKYLNGDLNALHNTPMSSNESFPFTF</sequence>